<reference evidence="1 2" key="1">
    <citation type="submission" date="2024-09" db="EMBL/GenBank/DDBJ databases">
        <authorList>
            <person name="Makale K.P.P."/>
            <person name="Makhzoum A."/>
            <person name="Rantong G."/>
            <person name="Rahube T.O."/>
        </authorList>
    </citation>
    <scope>NUCLEOTIDE SEQUENCE [LARGE SCALE GENOMIC DNA]</scope>
    <source>
        <strain evidence="1 2">KM_D13</strain>
    </source>
</reference>
<comment type="caution">
    <text evidence="1">The sequence shown here is derived from an EMBL/GenBank/DDBJ whole genome shotgun (WGS) entry which is preliminary data.</text>
</comment>
<organism evidence="1 2">
    <name type="scientific">Paenibacillus oleatilyticus</name>
    <dbReference type="NCBI Taxonomy" id="2594886"/>
    <lineage>
        <taxon>Bacteria</taxon>
        <taxon>Bacillati</taxon>
        <taxon>Bacillota</taxon>
        <taxon>Bacilli</taxon>
        <taxon>Bacillales</taxon>
        <taxon>Paenibacillaceae</taxon>
        <taxon>Paenibacillus</taxon>
    </lineage>
</organism>
<proteinExistence type="predicted"/>
<accession>A0ABV4V2N2</accession>
<dbReference type="RefSeq" id="WP_216788469.1">
    <property type="nucleotide sequence ID" value="NZ_JAHNZO010000001.1"/>
</dbReference>
<sequence>MNGKMFGTWTTVSLLALAAGGAVAYGVARRNGSRRNVLQGVRGFRLFR</sequence>
<evidence type="ECO:0008006" key="3">
    <source>
        <dbReference type="Google" id="ProtNLM"/>
    </source>
</evidence>
<dbReference type="EMBL" id="JBHDLN010000009">
    <property type="protein sequence ID" value="MFB0844205.1"/>
    <property type="molecule type" value="Genomic_DNA"/>
</dbReference>
<gene>
    <name evidence="1" type="ORF">ACEU3E_18640</name>
</gene>
<protein>
    <recommendedName>
        <fullName evidence="3">LPXTG cell wall anchor domain-containing protein</fullName>
    </recommendedName>
</protein>
<evidence type="ECO:0000313" key="2">
    <source>
        <dbReference type="Proteomes" id="UP001575622"/>
    </source>
</evidence>
<evidence type="ECO:0000313" key="1">
    <source>
        <dbReference type="EMBL" id="MFB0844205.1"/>
    </source>
</evidence>
<name>A0ABV4V2N2_9BACL</name>
<keyword evidence="2" id="KW-1185">Reference proteome</keyword>
<dbReference type="Proteomes" id="UP001575622">
    <property type="component" value="Unassembled WGS sequence"/>
</dbReference>